<evidence type="ECO:0000259" key="8">
    <source>
        <dbReference type="Pfam" id="PF12717"/>
    </source>
</evidence>
<organism evidence="9 10">
    <name type="scientific">Taxus chinensis</name>
    <name type="common">Chinese yew</name>
    <name type="synonym">Taxus wallichiana var. chinensis</name>
    <dbReference type="NCBI Taxonomy" id="29808"/>
    <lineage>
        <taxon>Eukaryota</taxon>
        <taxon>Viridiplantae</taxon>
        <taxon>Streptophyta</taxon>
        <taxon>Embryophyta</taxon>
        <taxon>Tracheophyta</taxon>
        <taxon>Spermatophyta</taxon>
        <taxon>Pinopsida</taxon>
        <taxon>Pinidae</taxon>
        <taxon>Conifers II</taxon>
        <taxon>Cupressales</taxon>
        <taxon>Taxaceae</taxon>
        <taxon>Taxus</taxon>
    </lineage>
</organism>
<dbReference type="PANTHER" id="PTHR14222:SF1">
    <property type="entry name" value="CONDENSIN-2 COMPLEX SUBUNIT D3"/>
    <property type="match status" value="1"/>
</dbReference>
<keyword evidence="5" id="KW-0539">Nucleus</keyword>
<evidence type="ECO:0000256" key="4">
    <source>
        <dbReference type="ARBA" id="ARBA00023067"/>
    </source>
</evidence>
<dbReference type="GO" id="GO:0000796">
    <property type="term" value="C:condensin complex"/>
    <property type="evidence" value="ECO:0007669"/>
    <property type="project" value="TreeGrafter"/>
</dbReference>
<dbReference type="Pfam" id="PF12717">
    <property type="entry name" value="Cnd1"/>
    <property type="match status" value="1"/>
</dbReference>
<feature type="compositionally biased region" description="Acidic residues" evidence="7">
    <location>
        <begin position="43"/>
        <end position="58"/>
    </location>
</feature>
<evidence type="ECO:0000313" key="9">
    <source>
        <dbReference type="EMBL" id="KAH9315030.1"/>
    </source>
</evidence>
<dbReference type="InterPro" id="IPR011989">
    <property type="entry name" value="ARM-like"/>
</dbReference>
<dbReference type="InterPro" id="IPR016024">
    <property type="entry name" value="ARM-type_fold"/>
</dbReference>
<dbReference type="SUPFAM" id="SSF48371">
    <property type="entry name" value="ARM repeat"/>
    <property type="match status" value="1"/>
</dbReference>
<feature type="region of interest" description="Disordered" evidence="7">
    <location>
        <begin position="1"/>
        <end position="71"/>
    </location>
</feature>
<dbReference type="GO" id="GO:0010032">
    <property type="term" value="P:meiotic chromosome condensation"/>
    <property type="evidence" value="ECO:0007669"/>
    <property type="project" value="TreeGrafter"/>
</dbReference>
<keyword evidence="6" id="KW-0131">Cell cycle</keyword>
<feature type="compositionally biased region" description="Polar residues" evidence="7">
    <location>
        <begin position="353"/>
        <end position="365"/>
    </location>
</feature>
<dbReference type="GO" id="GO:0051301">
    <property type="term" value="P:cell division"/>
    <property type="evidence" value="ECO:0007669"/>
    <property type="project" value="UniProtKB-KW"/>
</dbReference>
<reference evidence="9 10" key="1">
    <citation type="journal article" date="2021" name="Nat. Plants">
        <title>The Taxus genome provides insights into paclitaxel biosynthesis.</title>
        <authorList>
            <person name="Xiong X."/>
            <person name="Gou J."/>
            <person name="Liao Q."/>
            <person name="Li Y."/>
            <person name="Zhou Q."/>
            <person name="Bi G."/>
            <person name="Li C."/>
            <person name="Du R."/>
            <person name="Wang X."/>
            <person name="Sun T."/>
            <person name="Guo L."/>
            <person name="Liang H."/>
            <person name="Lu P."/>
            <person name="Wu Y."/>
            <person name="Zhang Z."/>
            <person name="Ro D.K."/>
            <person name="Shang Y."/>
            <person name="Huang S."/>
            <person name="Yan J."/>
        </authorList>
    </citation>
    <scope>NUCLEOTIDE SEQUENCE [LARGE SCALE GENOMIC DNA]</scope>
    <source>
        <strain evidence="9">Ta-2019</strain>
    </source>
</reference>
<evidence type="ECO:0000313" key="10">
    <source>
        <dbReference type="Proteomes" id="UP000824469"/>
    </source>
</evidence>
<protein>
    <recommendedName>
        <fullName evidence="8">Condensin complex subunit 1 C-terminal domain-containing protein</fullName>
    </recommendedName>
</protein>
<comment type="caution">
    <text evidence="9">The sequence shown here is derived from an EMBL/GenBank/DDBJ whole genome shotgun (WGS) entry which is preliminary data.</text>
</comment>
<dbReference type="OMA" id="EAFNMHP"/>
<dbReference type="InterPro" id="IPR032682">
    <property type="entry name" value="Cnd1_C"/>
</dbReference>
<keyword evidence="3" id="KW-0498">Mitosis</keyword>
<accession>A0AA38G4C6</accession>
<sequence>KSNENINNNNNNEQSDRPRKGQKKRASKRASKQPTHIYNKDNGDDDDWNCCDGDDDVANEGSQRQGERGDSVSVDQLMQILGRIELLLDVLQLKGNPECLKSLVELLVEIPYLLCDFSGEEGHEGLSRGPRARRAGVSKSMALASPPSVSRLCFRMVLKVLQPNHGDTTATGVVLLKALSPSIMLTHSGGSTQHRAQIRVSALEFVTKEMIAIKSQSVRRSVVALTRYLSVKAPEKTDARALTVEAILMIVKVLNGREQREFGNFVAKLSRGKPRYRLMAVDLAVSLLGDLPDPLGLNREDAAGKEYGFMEEQLENVDHFEVGNMVDALNKDIDEGDKDAVLEGAECSDQENQRSAHANSNAKSTQTSNNIWWGERCLEALLHRCSDKVPAIRARALTNLAQAIEILSADMKHRIHLQGLMGFRAAENTMVHGLNAQPSKADECFTPGQECPSFGRQTPSPNSNADGLGATPVTPGVAHRDLGFLLRRRCMDDKVAVRKAALNLMTKSTFLLGKPPDETMLQAMGAACSDPMVSIKKAALLALSEVFRKFPADRVISEWLQSVPPLVMDNESSIQEECLNLFQELVVERISAVAAENASNKRSKFSGASLSQGPDQEMEMLFPQGVLPLLKGLSDGNVASCVKRICMLLGKKSRMKSGIALALQNIISTSESLSQKHSIPIDKWTAPPGTWLLLSEVSLFVPKALSWNFLRHHWKLLDQTEQTNEVSQGTPYNTPVKHGMDSNFEETEAMSIGWATDRVFLLQTISNVAVVLIPDAAAELAHDLLIRVEAFNMHPTEVGAHVKALIVLCKRQAVSEEEGNQIISAWVDQLLAKAEEIMDEYISQFSTADKTNSFKTPQPSSKTRSRIKRKGKAISSDFVSLSIQVVTAIFTIGALVLVCPTAKLGRLVTLLQAMVTSKASSVEGTKHRGASVLPKQVAPAVYTQSWVTMGKICLADDKLAKSCIPLFLQELDITDSPALRNNIMVAMSDFCVRYTALVDGCIPKLTKSLRDPCELVRRQTFILLARLLQRDYVKWKGILFHRFLLALVDESEKIRQLADYLFGSILKTKAPLLAYNSFVETIFILNDCHAHAGHIETFQTSESDQLLFSLRGNNESVSSQRMHIYVSLLKQMAPEHLLATSAKLCAEILAAAADSLLNLDDAAAQCVLQDALQILACKEMRIQAHRVGGGAENAELEEESGAAAFAAAKGRVVTQIAKKNLIQNAIPIFIELKRLLESKNSPLIGCLMDCLRMILKEYKNEIDEILVADKQLQKELLYDIQKYESIKTKSQMAAIAATVQDSVPHHAQSIPNNNVGGKLPTSAQRNGGSKLPPKAPASVVACNGNSKGKENADIHGGPSAGKASAMKRKTFLSPKSSAGRVKWLDQASGSNLRTPEAALKAPVVASGNGEAGCTSNAARSKNGAVLSSTNIPLSRRCKVASAMADDAAKTVTAVLREVAAGSSTPLHCMSIPKLKPSVPSTMKARVGSAEIPADLASLMNFEGQKDLQSIQMRQTFSDTDD</sequence>
<keyword evidence="4" id="KW-0226">DNA condensation</keyword>
<dbReference type="GO" id="GO:0005634">
    <property type="term" value="C:nucleus"/>
    <property type="evidence" value="ECO:0007669"/>
    <property type="project" value="UniProtKB-SubCell"/>
</dbReference>
<dbReference type="GO" id="GO:0007076">
    <property type="term" value="P:mitotic chromosome condensation"/>
    <property type="evidence" value="ECO:0007669"/>
    <property type="project" value="InterPro"/>
</dbReference>
<dbReference type="EMBL" id="JAHRHJ020000005">
    <property type="protein sequence ID" value="KAH9315030.1"/>
    <property type="molecule type" value="Genomic_DNA"/>
</dbReference>
<evidence type="ECO:0000256" key="3">
    <source>
        <dbReference type="ARBA" id="ARBA00022776"/>
    </source>
</evidence>
<dbReference type="PANTHER" id="PTHR14222">
    <property type="entry name" value="CONDENSIN"/>
    <property type="match status" value="1"/>
</dbReference>
<dbReference type="InterPro" id="IPR026971">
    <property type="entry name" value="CND1/NCAPD3"/>
</dbReference>
<evidence type="ECO:0000256" key="5">
    <source>
        <dbReference type="ARBA" id="ARBA00023242"/>
    </source>
</evidence>
<evidence type="ECO:0000256" key="2">
    <source>
        <dbReference type="ARBA" id="ARBA00022618"/>
    </source>
</evidence>
<comment type="subcellular location">
    <subcellularLocation>
        <location evidence="1">Nucleus</location>
    </subcellularLocation>
</comment>
<evidence type="ECO:0000256" key="7">
    <source>
        <dbReference type="SAM" id="MobiDB-lite"/>
    </source>
</evidence>
<proteinExistence type="predicted"/>
<dbReference type="Proteomes" id="UP000824469">
    <property type="component" value="Unassembled WGS sequence"/>
</dbReference>
<dbReference type="GO" id="GO:0042393">
    <property type="term" value="F:histone binding"/>
    <property type="evidence" value="ECO:0007669"/>
    <property type="project" value="TreeGrafter"/>
</dbReference>
<evidence type="ECO:0000256" key="1">
    <source>
        <dbReference type="ARBA" id="ARBA00004123"/>
    </source>
</evidence>
<dbReference type="GO" id="GO:0000779">
    <property type="term" value="C:condensed chromosome, centromeric region"/>
    <property type="evidence" value="ECO:0007669"/>
    <property type="project" value="TreeGrafter"/>
</dbReference>
<feature type="compositionally biased region" description="Polar residues" evidence="7">
    <location>
        <begin position="1309"/>
        <end position="1327"/>
    </location>
</feature>
<feature type="compositionally biased region" description="Low complexity" evidence="7">
    <location>
        <begin position="1"/>
        <end position="13"/>
    </location>
</feature>
<name>A0AA38G4C6_TAXCH</name>
<evidence type="ECO:0000256" key="6">
    <source>
        <dbReference type="ARBA" id="ARBA00023306"/>
    </source>
</evidence>
<feature type="compositionally biased region" description="Basic residues" evidence="7">
    <location>
        <begin position="20"/>
        <end position="31"/>
    </location>
</feature>
<dbReference type="Gene3D" id="1.25.10.10">
    <property type="entry name" value="Leucine-rich Repeat Variant"/>
    <property type="match status" value="2"/>
</dbReference>
<feature type="region of interest" description="Disordered" evidence="7">
    <location>
        <begin position="346"/>
        <end position="365"/>
    </location>
</feature>
<feature type="region of interest" description="Disordered" evidence="7">
    <location>
        <begin position="1306"/>
        <end position="1336"/>
    </location>
</feature>
<gene>
    <name evidence="9" type="ORF">KI387_023657</name>
</gene>
<keyword evidence="2" id="KW-0132">Cell division</keyword>
<feature type="domain" description="Condensin complex subunit 1 C-terminal" evidence="8">
    <location>
        <begin position="979"/>
        <end position="1112"/>
    </location>
</feature>
<keyword evidence="10" id="KW-1185">Reference proteome</keyword>
<feature type="non-terminal residue" evidence="9">
    <location>
        <position position="1521"/>
    </location>
</feature>